<name>A0A023EZW5_TRIIF</name>
<evidence type="ECO:0000256" key="4">
    <source>
        <dbReference type="ARBA" id="ARBA00022448"/>
    </source>
</evidence>
<dbReference type="SUPFAM" id="SSF52540">
    <property type="entry name" value="P-loop containing nucleoside triphosphate hydrolases"/>
    <property type="match status" value="1"/>
</dbReference>
<dbReference type="InterPro" id="IPR039677">
    <property type="entry name" value="RSG1"/>
</dbReference>
<protein>
    <recommendedName>
        <fullName evidence="3">Ciliogenesis and planar polarity effector 2</fullName>
    </recommendedName>
    <alternativeName>
        <fullName evidence="13">REM2- and Rab-like small GTPase 1</fullName>
    </alternativeName>
</protein>
<keyword evidence="7" id="KW-0970">Cilium biogenesis/degradation</keyword>
<evidence type="ECO:0000256" key="5">
    <source>
        <dbReference type="ARBA" id="ARBA00022483"/>
    </source>
</evidence>
<dbReference type="GO" id="GO:0015031">
    <property type="term" value="P:protein transport"/>
    <property type="evidence" value="ECO:0007669"/>
    <property type="project" value="UniProtKB-KW"/>
</dbReference>
<evidence type="ECO:0000256" key="11">
    <source>
        <dbReference type="ARBA" id="ARBA00023212"/>
    </source>
</evidence>
<dbReference type="AlphaFoldDB" id="A0A023EZW5"/>
<dbReference type="GO" id="GO:0003924">
    <property type="term" value="F:GTPase activity"/>
    <property type="evidence" value="ECO:0007669"/>
    <property type="project" value="InterPro"/>
</dbReference>
<feature type="non-terminal residue" evidence="14">
    <location>
        <position position="1"/>
    </location>
</feature>
<dbReference type="PANTHER" id="PTHR14983:SF1">
    <property type="entry name" value="CILIOGENESIS AND PLANAR POLARITY EFFECTOR 2"/>
    <property type="match status" value="1"/>
</dbReference>
<evidence type="ECO:0000256" key="12">
    <source>
        <dbReference type="ARBA" id="ARBA00023273"/>
    </source>
</evidence>
<sequence length="240" mass="27039">YKGSVQSEWQSTAEGQSIMQHFYNAKSSGRKLFGILEQPVVHASIEEVRYKIVLLGKSGVGKTWTVARLAGVAGNNTGGSCQTFETVGIRITDIYWPVKIRDKVILFKLTVWDPGSHSFKKYTHIALACQDKADMQILFFSYNDASSLNDLVPLINKYVKKDDDNLPGLLIIGTRHLSKTEISKSEVQEFQMKNNVNIMSLPVITSCSNELSKVSPILNAICEQLWYRDQQYIMNQNVKV</sequence>
<keyword evidence="10" id="KW-0342">GTP-binding</keyword>
<organism evidence="14">
    <name type="scientific">Triatoma infestans</name>
    <name type="common">Assassin bug</name>
    <dbReference type="NCBI Taxonomy" id="30076"/>
    <lineage>
        <taxon>Eukaryota</taxon>
        <taxon>Metazoa</taxon>
        <taxon>Ecdysozoa</taxon>
        <taxon>Arthropoda</taxon>
        <taxon>Hexapoda</taxon>
        <taxon>Insecta</taxon>
        <taxon>Pterygota</taxon>
        <taxon>Neoptera</taxon>
        <taxon>Paraneoptera</taxon>
        <taxon>Hemiptera</taxon>
        <taxon>Heteroptera</taxon>
        <taxon>Panheteroptera</taxon>
        <taxon>Cimicomorpha</taxon>
        <taxon>Reduviidae</taxon>
        <taxon>Triatominae</taxon>
        <taxon>Triatoma</taxon>
    </lineage>
</organism>
<reference evidence="14" key="1">
    <citation type="journal article" date="2014" name="PLoS Negl. Trop. Dis.">
        <title>An updated insight into the Sialotranscriptome of Triatoma infestans: developmental stage and geographic variations.</title>
        <authorList>
            <person name="Schwarz A."/>
            <person name="Medrano-Mercado N."/>
            <person name="Schaub G.A."/>
            <person name="Struchiner C.J."/>
            <person name="Bargues M.D."/>
            <person name="Levy M.Z."/>
            <person name="Ribeiro J.M."/>
        </authorList>
    </citation>
    <scope>NUCLEOTIDE SEQUENCE</scope>
    <source>
        <strain evidence="14">Chile</strain>
        <tissue evidence="14">Salivary glands</tissue>
    </source>
</reference>
<keyword evidence="8" id="KW-0653">Protein transport</keyword>
<keyword evidence="11" id="KW-0206">Cytoskeleton</keyword>
<dbReference type="Pfam" id="PF00071">
    <property type="entry name" value="Ras"/>
    <property type="match status" value="1"/>
</dbReference>
<dbReference type="GO" id="GO:0005525">
    <property type="term" value="F:GTP binding"/>
    <property type="evidence" value="ECO:0007669"/>
    <property type="project" value="UniProtKB-KW"/>
</dbReference>
<evidence type="ECO:0000256" key="8">
    <source>
        <dbReference type="ARBA" id="ARBA00022927"/>
    </source>
</evidence>
<keyword evidence="6" id="KW-0963">Cytoplasm</keyword>
<dbReference type="PROSITE" id="PS51419">
    <property type="entry name" value="RAB"/>
    <property type="match status" value="1"/>
</dbReference>
<keyword evidence="12" id="KW-0966">Cell projection</keyword>
<dbReference type="InterPro" id="IPR001806">
    <property type="entry name" value="Small_GTPase"/>
</dbReference>
<evidence type="ECO:0000256" key="9">
    <source>
        <dbReference type="ARBA" id="ARBA00023069"/>
    </source>
</evidence>
<evidence type="ECO:0000256" key="1">
    <source>
        <dbReference type="ARBA" id="ARBA00004120"/>
    </source>
</evidence>
<dbReference type="GO" id="GO:0030030">
    <property type="term" value="P:cell projection organization"/>
    <property type="evidence" value="ECO:0007669"/>
    <property type="project" value="UniProtKB-KW"/>
</dbReference>
<comment type="subcellular location">
    <subcellularLocation>
        <location evidence="1">Cytoplasm</location>
        <location evidence="1">Cytoskeleton</location>
        <location evidence="1">Cilium basal body</location>
    </subcellularLocation>
</comment>
<evidence type="ECO:0000256" key="2">
    <source>
        <dbReference type="ARBA" id="ARBA00006270"/>
    </source>
</evidence>
<keyword evidence="4" id="KW-0813">Transport</keyword>
<dbReference type="InterPro" id="IPR027417">
    <property type="entry name" value="P-loop_NTPase"/>
</dbReference>
<evidence type="ECO:0000256" key="10">
    <source>
        <dbReference type="ARBA" id="ARBA00023134"/>
    </source>
</evidence>
<accession>A0A023EZW5</accession>
<evidence type="ECO:0000256" key="13">
    <source>
        <dbReference type="ARBA" id="ARBA00030243"/>
    </source>
</evidence>
<keyword evidence="10" id="KW-0547">Nucleotide-binding</keyword>
<evidence type="ECO:0000256" key="7">
    <source>
        <dbReference type="ARBA" id="ARBA00022794"/>
    </source>
</evidence>
<dbReference type="GO" id="GO:0006887">
    <property type="term" value="P:exocytosis"/>
    <property type="evidence" value="ECO:0007669"/>
    <property type="project" value="UniProtKB-KW"/>
</dbReference>
<dbReference type="Gene3D" id="3.40.50.300">
    <property type="entry name" value="P-loop containing nucleotide triphosphate hydrolases"/>
    <property type="match status" value="1"/>
</dbReference>
<keyword evidence="9" id="KW-0969">Cilium</keyword>
<dbReference type="EMBL" id="GBBI01003924">
    <property type="protein sequence ID" value="JAC14788.1"/>
    <property type="molecule type" value="mRNA"/>
</dbReference>
<comment type="similarity">
    <text evidence="2">Belongs to the small GTPase superfamily. Rab family.</text>
</comment>
<evidence type="ECO:0000256" key="3">
    <source>
        <dbReference type="ARBA" id="ARBA00021423"/>
    </source>
</evidence>
<proteinExistence type="evidence at transcript level"/>
<evidence type="ECO:0000313" key="14">
    <source>
        <dbReference type="EMBL" id="JAC14788.1"/>
    </source>
</evidence>
<dbReference type="PANTHER" id="PTHR14983">
    <property type="entry name" value="CILIOGENESIS AND PLANAR POLARITY EFFECTOR 2"/>
    <property type="match status" value="1"/>
</dbReference>
<evidence type="ECO:0000256" key="6">
    <source>
        <dbReference type="ARBA" id="ARBA00022490"/>
    </source>
</evidence>
<keyword evidence="5" id="KW-0268">Exocytosis</keyword>